<sequence length="159" mass="18471">MLMSDIKFWGWDKKPRTMLRYLKSGDIFCFQLPNDKFGFGKIVAKVSVGHTAEIFDYFSHTPDDYDRVSFNSDSKSIPVILDSYSLFDKKISGEWRIIGHDEKNVIKPFEGIYFVYGPLGERKKVDMFGNVSDVSDKESENYPPYMPKNDFHIKNMLAL</sequence>
<accession>A0ABN5R1E6</accession>
<evidence type="ECO:0000313" key="2">
    <source>
        <dbReference type="Proteomes" id="UP000268669"/>
    </source>
</evidence>
<protein>
    <submittedName>
        <fullName evidence="1">Phosphotriesterase</fullName>
    </submittedName>
</protein>
<dbReference type="InterPro" id="IPR029278">
    <property type="entry name" value="Imm26"/>
</dbReference>
<dbReference type="Proteomes" id="UP000268669">
    <property type="component" value="Chromosome"/>
</dbReference>
<name>A0ABN5R1E6_YERPU</name>
<keyword evidence="2" id="KW-1185">Reference proteome</keyword>
<gene>
    <name evidence="1" type="ORF">EGX47_05275</name>
</gene>
<evidence type="ECO:0000313" key="1">
    <source>
        <dbReference type="EMBL" id="AYW90799.1"/>
    </source>
</evidence>
<organism evidence="1 2">
    <name type="scientific">Yersinia pseudotuberculosis</name>
    <dbReference type="NCBI Taxonomy" id="633"/>
    <lineage>
        <taxon>Bacteria</taxon>
        <taxon>Pseudomonadati</taxon>
        <taxon>Pseudomonadota</taxon>
        <taxon>Gammaproteobacteria</taxon>
        <taxon>Enterobacterales</taxon>
        <taxon>Yersiniaceae</taxon>
        <taxon>Yersinia</taxon>
    </lineage>
</organism>
<proteinExistence type="predicted"/>
<dbReference type="EMBL" id="CP033713">
    <property type="protein sequence ID" value="AYW90799.1"/>
    <property type="molecule type" value="Genomic_DNA"/>
</dbReference>
<reference evidence="1" key="1">
    <citation type="submission" date="2018-11" db="EMBL/GenBank/DDBJ databases">
        <title>FDA dAtabase for Regulatory Grade micrObial Sequences (FDA-ARGOS): Supporting development and validation of Infectious Disease Dx tests.</title>
        <authorList>
            <person name="Bliska J."/>
            <person name="Cleland M.-M."/>
            <person name="Tallon L."/>
            <person name="Sadzewicz L."/>
            <person name="Zhao X."/>
            <person name="Vavikolanu K."/>
            <person name="Mehta A."/>
            <person name="Aluvathingal J."/>
            <person name="Nadendla S."/>
            <person name="Yan Y."/>
            <person name="Sichtig H."/>
        </authorList>
    </citation>
    <scope>NUCLEOTIDE SEQUENCE [LARGE SCALE GENOMIC DNA]</scope>
    <source>
        <strain evidence="1">FDAARGOS_581</strain>
    </source>
</reference>
<dbReference type="Pfam" id="PF15428">
    <property type="entry name" value="Imm26"/>
    <property type="match status" value="1"/>
</dbReference>